<dbReference type="FunFam" id="3.90.70.10:FF:000006">
    <property type="entry name" value="Cathepsin S"/>
    <property type="match status" value="1"/>
</dbReference>
<dbReference type="GO" id="GO:0008234">
    <property type="term" value="F:cysteine-type peptidase activity"/>
    <property type="evidence" value="ECO:0007669"/>
    <property type="project" value="UniProtKB-KW"/>
</dbReference>
<dbReference type="InterPro" id="IPR000169">
    <property type="entry name" value="Pept_cys_AS"/>
</dbReference>
<keyword evidence="6" id="KW-1015">Disulfide bond</keyword>
<dbReference type="Pfam" id="PF00112">
    <property type="entry name" value="Peptidase_C1"/>
    <property type="match status" value="1"/>
</dbReference>
<evidence type="ECO:0000256" key="4">
    <source>
        <dbReference type="ARBA" id="ARBA00022807"/>
    </source>
</evidence>
<feature type="domain" description="Cathepsin propeptide inhibitor" evidence="9">
    <location>
        <begin position="28"/>
        <end position="88"/>
    </location>
</feature>
<dbReference type="CDD" id="cd02248">
    <property type="entry name" value="Peptidase_C1A"/>
    <property type="match status" value="1"/>
</dbReference>
<dbReference type="InterPro" id="IPR025661">
    <property type="entry name" value="Pept_asp_AS"/>
</dbReference>
<feature type="domain" description="Peptidase C1A papain C-terminal" evidence="8">
    <location>
        <begin position="135"/>
        <end position="347"/>
    </location>
</feature>
<dbReference type="PROSITE" id="PS00139">
    <property type="entry name" value="THIOL_PROTEASE_CYS"/>
    <property type="match status" value="1"/>
</dbReference>
<dbReference type="InterPro" id="IPR038765">
    <property type="entry name" value="Papain-like_cys_pep_sf"/>
</dbReference>
<dbReference type="PROSITE" id="PS00639">
    <property type="entry name" value="THIOL_PROTEASE_HIS"/>
    <property type="match status" value="1"/>
</dbReference>
<dbReference type="Pfam" id="PF08246">
    <property type="entry name" value="Inhibitor_I29"/>
    <property type="match status" value="1"/>
</dbReference>
<keyword evidence="4" id="KW-0788">Thiol protease</keyword>
<sequence length="348" mass="39112">MYSLVVLLATLVAYSHAISYQVLVQEQWEQFKLEHGKVYESESENEYRQSVFMENLFQINEHNKLYEMGLSSYQMAMNHLGDLTKDEFMRIYTVNMPQLPQSENLSDSEPWLDLPQDLQGFVTYALPTNLDEVDLPTDIDWRQKGAVTPVKNQRNCGSCWSFSATGALEAQWFKKTNKLISLSEQQLVDCSGRYGNHGCHGGWMHWAFGYIKENGGIDTEQSYPYTAKDGRCAYKPGNKAATVSQVIMVPRGENQLAAKVSSVGPISIAAEVSHKFQFYHSGVYDEPQCGHSLNHAMLAVGYGSMGGKNFWLVKNSWGTGWGDQGYIRMAKDKNNQCGIALMASYPGV</sequence>
<evidence type="ECO:0000256" key="2">
    <source>
        <dbReference type="ARBA" id="ARBA00022670"/>
    </source>
</evidence>
<keyword evidence="2" id="KW-0645">Protease</keyword>
<evidence type="ECO:0000259" key="8">
    <source>
        <dbReference type="SMART" id="SM00645"/>
    </source>
</evidence>
<name>Q0PZI3_DIAAB</name>
<feature type="chain" id="PRO_5018717690" evidence="7">
    <location>
        <begin position="18"/>
        <end position="348"/>
    </location>
</feature>
<dbReference type="GO" id="GO:0006508">
    <property type="term" value="P:proteolysis"/>
    <property type="evidence" value="ECO:0007669"/>
    <property type="project" value="UniProtKB-KW"/>
</dbReference>
<organism evidence="10">
    <name type="scientific">Diaprepes abbreviatus</name>
    <name type="common">Citrus root weevil</name>
    <name type="synonym">Curculio abbreviatus</name>
    <dbReference type="NCBI Taxonomy" id="13040"/>
    <lineage>
        <taxon>Eukaryota</taxon>
        <taxon>Metazoa</taxon>
        <taxon>Ecdysozoa</taxon>
        <taxon>Arthropoda</taxon>
        <taxon>Hexapoda</taxon>
        <taxon>Insecta</taxon>
        <taxon>Pterygota</taxon>
        <taxon>Neoptera</taxon>
        <taxon>Endopterygota</taxon>
        <taxon>Coleoptera</taxon>
        <taxon>Polyphaga</taxon>
        <taxon>Cucujiformia</taxon>
        <taxon>Curculionidae</taxon>
        <taxon>Entiminae</taxon>
        <taxon>Eustylini</taxon>
        <taxon>Diaprepes</taxon>
    </lineage>
</organism>
<comment type="similarity">
    <text evidence="1">Belongs to the peptidase C1 family.</text>
</comment>
<dbReference type="PANTHER" id="PTHR12411">
    <property type="entry name" value="CYSTEINE PROTEASE FAMILY C1-RELATED"/>
    <property type="match status" value="1"/>
</dbReference>
<dbReference type="SMART" id="SM00645">
    <property type="entry name" value="Pept_C1"/>
    <property type="match status" value="1"/>
</dbReference>
<evidence type="ECO:0000256" key="5">
    <source>
        <dbReference type="ARBA" id="ARBA00023145"/>
    </source>
</evidence>
<evidence type="ECO:0000256" key="6">
    <source>
        <dbReference type="ARBA" id="ARBA00023157"/>
    </source>
</evidence>
<dbReference type="SMART" id="SM00848">
    <property type="entry name" value="Inhibitor_I29"/>
    <property type="match status" value="1"/>
</dbReference>
<dbReference type="PRINTS" id="PR00705">
    <property type="entry name" value="PAPAIN"/>
</dbReference>
<evidence type="ECO:0000256" key="3">
    <source>
        <dbReference type="ARBA" id="ARBA00022801"/>
    </source>
</evidence>
<feature type="signal peptide" evidence="7">
    <location>
        <begin position="1"/>
        <end position="17"/>
    </location>
</feature>
<proteinExistence type="evidence at transcript level"/>
<keyword evidence="7" id="KW-0732">Signal</keyword>
<protein>
    <submittedName>
        <fullName evidence="10">Cathepsin L 2</fullName>
    </submittedName>
</protein>
<evidence type="ECO:0000259" key="9">
    <source>
        <dbReference type="SMART" id="SM00848"/>
    </source>
</evidence>
<dbReference type="InterPro" id="IPR025660">
    <property type="entry name" value="Pept_his_AS"/>
</dbReference>
<evidence type="ECO:0000313" key="10">
    <source>
        <dbReference type="EMBL" id="ABG73218.1"/>
    </source>
</evidence>
<dbReference type="InterPro" id="IPR013201">
    <property type="entry name" value="Prot_inhib_I29"/>
</dbReference>
<dbReference type="PROSITE" id="PS00640">
    <property type="entry name" value="THIOL_PROTEASE_ASN"/>
    <property type="match status" value="1"/>
</dbReference>
<evidence type="ECO:0000256" key="1">
    <source>
        <dbReference type="ARBA" id="ARBA00008455"/>
    </source>
</evidence>
<dbReference type="AlphaFoldDB" id="Q0PZI3"/>
<dbReference type="SUPFAM" id="SSF54001">
    <property type="entry name" value="Cysteine proteinases"/>
    <property type="match status" value="1"/>
</dbReference>
<keyword evidence="3" id="KW-0378">Hydrolase</keyword>
<accession>Q0PZI3</accession>
<dbReference type="InterPro" id="IPR000668">
    <property type="entry name" value="Peptidase_C1A_C"/>
</dbReference>
<keyword evidence="5" id="KW-0865">Zymogen</keyword>
<dbReference type="InterPro" id="IPR039417">
    <property type="entry name" value="Peptidase_C1A_papain-like"/>
</dbReference>
<dbReference type="InterPro" id="IPR013128">
    <property type="entry name" value="Peptidase_C1A"/>
</dbReference>
<dbReference type="EMBL" id="DQ667144">
    <property type="protein sequence ID" value="ABG73218.1"/>
    <property type="molecule type" value="mRNA"/>
</dbReference>
<dbReference type="Gene3D" id="3.90.70.10">
    <property type="entry name" value="Cysteine proteinases"/>
    <property type="match status" value="1"/>
</dbReference>
<reference evidence="10" key="1">
    <citation type="submission" date="2006-06" db="EMBL/GenBank/DDBJ databases">
        <title>Characterization and sequencing of larval cathepsin L 2 from the citrus weevil Diaprepes abbreviatus.</title>
        <authorList>
            <person name="Borovsky D."/>
            <person name="Starcher M.A."/>
            <person name="Shatters R.G. Jr."/>
            <person name="Powell C.A."/>
        </authorList>
    </citation>
    <scope>NUCLEOTIDE SEQUENCE</scope>
</reference>
<evidence type="ECO:0000256" key="7">
    <source>
        <dbReference type="SAM" id="SignalP"/>
    </source>
</evidence>